<keyword evidence="3" id="KW-0238">DNA-binding</keyword>
<organism evidence="8 9">
    <name type="scientific">Robbsia andropogonis</name>
    <dbReference type="NCBI Taxonomy" id="28092"/>
    <lineage>
        <taxon>Bacteria</taxon>
        <taxon>Pseudomonadati</taxon>
        <taxon>Pseudomonadota</taxon>
        <taxon>Betaproteobacteria</taxon>
        <taxon>Burkholderiales</taxon>
        <taxon>Burkholderiaceae</taxon>
        <taxon>Robbsia</taxon>
    </lineage>
</organism>
<keyword evidence="1 5" id="KW-0597">Phosphoprotein</keyword>
<dbReference type="Pfam" id="PF00072">
    <property type="entry name" value="Response_reg"/>
    <property type="match status" value="1"/>
</dbReference>
<dbReference type="SMART" id="SM00448">
    <property type="entry name" value="REC"/>
    <property type="match status" value="1"/>
</dbReference>
<dbReference type="OrthoDB" id="9816469at2"/>
<dbReference type="RefSeq" id="WP_046154103.1">
    <property type="nucleotide sequence ID" value="NZ_CADFGU010000002.1"/>
</dbReference>
<dbReference type="InterPro" id="IPR011006">
    <property type="entry name" value="CheY-like_superfamily"/>
</dbReference>
<evidence type="ECO:0000256" key="4">
    <source>
        <dbReference type="ARBA" id="ARBA00023163"/>
    </source>
</evidence>
<dbReference type="PROSITE" id="PS50043">
    <property type="entry name" value="HTH_LUXR_2"/>
    <property type="match status" value="1"/>
</dbReference>
<dbReference type="GO" id="GO:0003677">
    <property type="term" value="F:DNA binding"/>
    <property type="evidence" value="ECO:0007669"/>
    <property type="project" value="UniProtKB-KW"/>
</dbReference>
<dbReference type="InterPro" id="IPR001789">
    <property type="entry name" value="Sig_transdc_resp-reg_receiver"/>
</dbReference>
<comment type="caution">
    <text evidence="8">The sequence shown here is derived from an EMBL/GenBank/DDBJ whole genome shotgun (WGS) entry which is preliminary data.</text>
</comment>
<proteinExistence type="predicted"/>
<dbReference type="InterPro" id="IPR016032">
    <property type="entry name" value="Sig_transdc_resp-reg_C-effctor"/>
</dbReference>
<evidence type="ECO:0008006" key="10">
    <source>
        <dbReference type="Google" id="ProtNLM"/>
    </source>
</evidence>
<dbReference type="SMART" id="SM00421">
    <property type="entry name" value="HTH_LUXR"/>
    <property type="match status" value="1"/>
</dbReference>
<dbReference type="AlphaFoldDB" id="A0A0F5JV05"/>
<dbReference type="Pfam" id="PF00196">
    <property type="entry name" value="GerE"/>
    <property type="match status" value="1"/>
</dbReference>
<dbReference type="Proteomes" id="UP000033618">
    <property type="component" value="Unassembled WGS sequence"/>
</dbReference>
<dbReference type="InterPro" id="IPR058245">
    <property type="entry name" value="NreC/VraR/RcsB-like_REC"/>
</dbReference>
<dbReference type="GO" id="GO:0000160">
    <property type="term" value="P:phosphorelay signal transduction system"/>
    <property type="evidence" value="ECO:0007669"/>
    <property type="project" value="InterPro"/>
</dbReference>
<feature type="modified residue" description="4-aspartylphosphate" evidence="5">
    <location>
        <position position="60"/>
    </location>
</feature>
<dbReference type="PROSITE" id="PS00622">
    <property type="entry name" value="HTH_LUXR_1"/>
    <property type="match status" value="1"/>
</dbReference>
<feature type="domain" description="HTH luxR-type" evidence="6">
    <location>
        <begin position="143"/>
        <end position="208"/>
    </location>
</feature>
<dbReference type="InterPro" id="IPR000792">
    <property type="entry name" value="Tscrpt_reg_LuxR_C"/>
</dbReference>
<keyword evidence="4" id="KW-0804">Transcription</keyword>
<dbReference type="PANTHER" id="PTHR43214">
    <property type="entry name" value="TWO-COMPONENT RESPONSE REGULATOR"/>
    <property type="match status" value="1"/>
</dbReference>
<feature type="domain" description="Response regulatory" evidence="7">
    <location>
        <begin position="5"/>
        <end position="125"/>
    </location>
</feature>
<dbReference type="SUPFAM" id="SSF52172">
    <property type="entry name" value="CheY-like"/>
    <property type="match status" value="1"/>
</dbReference>
<dbReference type="EMBL" id="LAQU01000041">
    <property type="protein sequence ID" value="KKB61474.1"/>
    <property type="molecule type" value="Genomic_DNA"/>
</dbReference>
<evidence type="ECO:0000259" key="7">
    <source>
        <dbReference type="PROSITE" id="PS50110"/>
    </source>
</evidence>
<evidence type="ECO:0000259" key="6">
    <source>
        <dbReference type="PROSITE" id="PS50043"/>
    </source>
</evidence>
<keyword evidence="2" id="KW-0805">Transcription regulation</keyword>
<gene>
    <name evidence="8" type="ORF">WM40_23005</name>
</gene>
<evidence type="ECO:0000256" key="2">
    <source>
        <dbReference type="ARBA" id="ARBA00023015"/>
    </source>
</evidence>
<protein>
    <recommendedName>
        <fullName evidence="10">LuxR family transcriptional regulator</fullName>
    </recommendedName>
</protein>
<dbReference type="GO" id="GO:0006355">
    <property type="term" value="P:regulation of DNA-templated transcription"/>
    <property type="evidence" value="ECO:0007669"/>
    <property type="project" value="InterPro"/>
</dbReference>
<dbReference type="PATRIC" id="fig|28092.6.peg.5408"/>
<accession>A0A0F5JV05</accession>
<name>A0A0F5JV05_9BURK</name>
<evidence type="ECO:0000313" key="8">
    <source>
        <dbReference type="EMBL" id="KKB61474.1"/>
    </source>
</evidence>
<evidence type="ECO:0000256" key="5">
    <source>
        <dbReference type="PROSITE-ProRule" id="PRU00169"/>
    </source>
</evidence>
<evidence type="ECO:0000256" key="3">
    <source>
        <dbReference type="ARBA" id="ARBA00023125"/>
    </source>
</evidence>
<evidence type="ECO:0000313" key="9">
    <source>
        <dbReference type="Proteomes" id="UP000033618"/>
    </source>
</evidence>
<dbReference type="SUPFAM" id="SSF46894">
    <property type="entry name" value="C-terminal effector domain of the bipartite response regulators"/>
    <property type="match status" value="1"/>
</dbReference>
<dbReference type="Gene3D" id="3.40.50.2300">
    <property type="match status" value="1"/>
</dbReference>
<evidence type="ECO:0000256" key="1">
    <source>
        <dbReference type="ARBA" id="ARBA00022553"/>
    </source>
</evidence>
<dbReference type="InterPro" id="IPR039420">
    <property type="entry name" value="WalR-like"/>
</dbReference>
<dbReference type="PANTHER" id="PTHR43214:SF41">
    <property type="entry name" value="NITRATE_NITRITE RESPONSE REGULATOR PROTEIN NARP"/>
    <property type="match status" value="1"/>
</dbReference>
<dbReference type="Gene3D" id="1.10.10.10">
    <property type="entry name" value="Winged helix-like DNA-binding domain superfamily/Winged helix DNA-binding domain"/>
    <property type="match status" value="1"/>
</dbReference>
<dbReference type="PRINTS" id="PR00038">
    <property type="entry name" value="HTHLUXR"/>
</dbReference>
<dbReference type="CDD" id="cd17535">
    <property type="entry name" value="REC_NarL-like"/>
    <property type="match status" value="1"/>
</dbReference>
<reference evidence="8 9" key="1">
    <citation type="submission" date="2015-03" db="EMBL/GenBank/DDBJ databases">
        <title>Draft Genome Sequence of Burkholderia andropogonis type strain ICMP2807, isolated from Sorghum bicolor.</title>
        <authorList>
            <person name="Lopes-Santos L."/>
            <person name="Castro D.B."/>
            <person name="Ottoboni L.M."/>
            <person name="Park D."/>
            <person name="Weirc B.S."/>
            <person name="Destefano S.A."/>
        </authorList>
    </citation>
    <scope>NUCLEOTIDE SEQUENCE [LARGE SCALE GENOMIC DNA]</scope>
    <source>
        <strain evidence="8 9">ICMP2807</strain>
    </source>
</reference>
<sequence length="235" mass="26350">MDRKRVVIVDDHDMIRLGVRVLLENHRHGSFGFDVVMEAVDGQQGWQAVQRCQPDLVLLDIDLPGLDGYEVLRRIKRLPAPPKVVMFSMHRGVLPVRRAHTAQADGFLYKTDPPERLIEGVACALHGRAWGLRLGSDQLTTTHASRPCVLTLRERCIAENLMHGHTNKAIARALCLSPKTVSAHKRNIFRKLAISNLIELADCLRDTDSFGLPRDPMEMDIEAETEVDVEGEIVA</sequence>
<dbReference type="STRING" id="28092.WM40_23005"/>
<keyword evidence="9" id="KW-1185">Reference proteome</keyword>
<dbReference type="CDD" id="cd06170">
    <property type="entry name" value="LuxR_C_like"/>
    <property type="match status" value="1"/>
</dbReference>
<dbReference type="InterPro" id="IPR036388">
    <property type="entry name" value="WH-like_DNA-bd_sf"/>
</dbReference>
<dbReference type="PROSITE" id="PS50110">
    <property type="entry name" value="RESPONSE_REGULATORY"/>
    <property type="match status" value="1"/>
</dbReference>